<comment type="subcellular location">
    <subcellularLocation>
        <location evidence="3">Cytoplasm</location>
        <location evidence="3">Cytoskeleton</location>
        <location evidence="3">Cilium axoneme</location>
    </subcellularLocation>
</comment>
<reference evidence="5" key="1">
    <citation type="submission" date="2021-02" db="EMBL/GenBank/DDBJ databases">
        <authorList>
            <person name="Nowell W R."/>
        </authorList>
    </citation>
    <scope>NUCLEOTIDE SEQUENCE</scope>
</reference>
<evidence type="ECO:0000256" key="1">
    <source>
        <dbReference type="ARBA" id="ARBA00007209"/>
    </source>
</evidence>
<gene>
    <name evidence="5" type="ORF">TIS948_LOCUS33061</name>
</gene>
<feature type="coiled-coil region" evidence="4">
    <location>
        <begin position="170"/>
        <end position="197"/>
    </location>
</feature>
<dbReference type="GO" id="GO:0005930">
    <property type="term" value="C:axoneme"/>
    <property type="evidence" value="ECO:0007669"/>
    <property type="project" value="UniProtKB-SubCell"/>
</dbReference>
<feature type="coiled-coil region" evidence="4">
    <location>
        <begin position="284"/>
        <end position="325"/>
    </location>
</feature>
<accession>A0A818F041</accession>
<dbReference type="Proteomes" id="UP000663825">
    <property type="component" value="Unassembled WGS sequence"/>
</dbReference>
<evidence type="ECO:0000313" key="5">
    <source>
        <dbReference type="EMBL" id="CAF3467102.1"/>
    </source>
</evidence>
<evidence type="ECO:0000313" key="6">
    <source>
        <dbReference type="Proteomes" id="UP000663825"/>
    </source>
</evidence>
<dbReference type="InterPro" id="IPR048256">
    <property type="entry name" value="Tektin-like"/>
</dbReference>
<protein>
    <recommendedName>
        <fullName evidence="3">Tektin</fullName>
    </recommendedName>
</protein>
<evidence type="ECO:0000256" key="4">
    <source>
        <dbReference type="SAM" id="Coils"/>
    </source>
</evidence>
<dbReference type="GO" id="GO:0060271">
    <property type="term" value="P:cilium assembly"/>
    <property type="evidence" value="ECO:0007669"/>
    <property type="project" value="UniProtKB-UniRule"/>
</dbReference>
<dbReference type="GO" id="GO:0015630">
    <property type="term" value="C:microtubule cytoskeleton"/>
    <property type="evidence" value="ECO:0007669"/>
    <property type="project" value="UniProtKB-UniRule"/>
</dbReference>
<sequence length="469" mass="55533">MSGFESLSKPLKSQSEVTVHTFHPTLEQKPRAKYNVPDWFNHNYAISYDAERSRNVSHQVRQDGRRLINETYNESWWNKHDNDVRISNRLDEVDKWRKALEYTIQDVDREVQTMQSVKEQCERYLEHMRSPLDITLENHVTRDGRKAIDNVDDEAERELKKEVYVIDGIKRQLHQQVQTAFDQIARLTEAKQQLIRDLQDKHTAFAICEENLQLNEFSPNIGYKPDACRPIKGQITPEEWVAFSKYNKDRAEKEIYESTRLRESIFHTIGQSSSDLESQGKASEYALRKRLHELERSLRELEWQKKQTEEEILSNENDIDRLEKAVRDKEPLIKLAMSRQENRHSHKEPLIKLAMSRQENRHSRPGMDLVRDEVTYGLCDEIQQLTAEKRALEDRLKQTKHAWNILQQQLHRIEDEIAVKSNSVMLENRALETRRRLNTEITPSTETDRNRQLLNMDTSGLRHVLQSIY</sequence>
<keyword evidence="3" id="KW-0282">Flagellum</keyword>
<dbReference type="GO" id="GO:0005634">
    <property type="term" value="C:nucleus"/>
    <property type="evidence" value="ECO:0007669"/>
    <property type="project" value="TreeGrafter"/>
</dbReference>
<dbReference type="PANTHER" id="PTHR19960:SF7">
    <property type="entry name" value="TEKTIN"/>
    <property type="match status" value="1"/>
</dbReference>
<keyword evidence="2" id="KW-0963">Cytoplasm</keyword>
<comment type="similarity">
    <text evidence="1 3">Belongs to the tektin family.</text>
</comment>
<dbReference type="OrthoDB" id="10054259at2759"/>
<dbReference type="GO" id="GO:0060294">
    <property type="term" value="P:cilium movement involved in cell motility"/>
    <property type="evidence" value="ECO:0007669"/>
    <property type="project" value="UniProtKB-UniRule"/>
</dbReference>
<dbReference type="AlphaFoldDB" id="A0A818F041"/>
<dbReference type="PANTHER" id="PTHR19960">
    <property type="entry name" value="TEKTIN"/>
    <property type="match status" value="1"/>
</dbReference>
<dbReference type="InterPro" id="IPR000435">
    <property type="entry name" value="Tektins"/>
</dbReference>
<comment type="caution">
    <text evidence="5">The sequence shown here is derived from an EMBL/GenBank/DDBJ whole genome shotgun (WGS) entry which is preliminary data.</text>
</comment>
<dbReference type="EMBL" id="CAJNXB010006119">
    <property type="protein sequence ID" value="CAF3467102.1"/>
    <property type="molecule type" value="Genomic_DNA"/>
</dbReference>
<keyword evidence="4" id="KW-0175">Coiled coil</keyword>
<name>A0A818F041_9BILA</name>
<evidence type="ECO:0000256" key="3">
    <source>
        <dbReference type="RuleBase" id="RU367040"/>
    </source>
</evidence>
<dbReference type="Pfam" id="PF03148">
    <property type="entry name" value="Tektin"/>
    <property type="match status" value="2"/>
</dbReference>
<proteinExistence type="inferred from homology"/>
<keyword evidence="3" id="KW-0969">Cilium</keyword>
<evidence type="ECO:0000256" key="2">
    <source>
        <dbReference type="ARBA" id="ARBA00022490"/>
    </source>
</evidence>
<organism evidence="5 6">
    <name type="scientific">Rotaria socialis</name>
    <dbReference type="NCBI Taxonomy" id="392032"/>
    <lineage>
        <taxon>Eukaryota</taxon>
        <taxon>Metazoa</taxon>
        <taxon>Spiralia</taxon>
        <taxon>Gnathifera</taxon>
        <taxon>Rotifera</taxon>
        <taxon>Eurotatoria</taxon>
        <taxon>Bdelloidea</taxon>
        <taxon>Philodinida</taxon>
        <taxon>Philodinidae</taxon>
        <taxon>Rotaria</taxon>
    </lineage>
</organism>
<keyword evidence="3" id="KW-0966">Cell projection</keyword>